<dbReference type="PANTHER" id="PTHR43022">
    <property type="entry name" value="PROTEIN SMF"/>
    <property type="match status" value="1"/>
</dbReference>
<dbReference type="EMBL" id="FPKV01000001">
    <property type="protein sequence ID" value="SFZ90040.1"/>
    <property type="molecule type" value="Genomic_DNA"/>
</dbReference>
<dbReference type="InterPro" id="IPR003488">
    <property type="entry name" value="DprA"/>
</dbReference>
<dbReference type="NCBIfam" id="TIGR00732">
    <property type="entry name" value="dprA"/>
    <property type="match status" value="1"/>
</dbReference>
<name>A0A1K2ICN0_9FLAO</name>
<comment type="similarity">
    <text evidence="1">Belongs to the DprA/Smf family.</text>
</comment>
<dbReference type="InterPro" id="IPR057666">
    <property type="entry name" value="DrpA_SLOG"/>
</dbReference>
<dbReference type="AlphaFoldDB" id="A0A1K2ICN0"/>
<dbReference type="InterPro" id="IPR010994">
    <property type="entry name" value="RuvA_2-like"/>
</dbReference>
<dbReference type="Gene3D" id="3.40.50.450">
    <property type="match status" value="1"/>
</dbReference>
<dbReference type="PANTHER" id="PTHR43022:SF1">
    <property type="entry name" value="PROTEIN SMF"/>
    <property type="match status" value="1"/>
</dbReference>
<dbReference type="Gene3D" id="1.10.10.10">
    <property type="entry name" value="Winged helix-like DNA-binding domain superfamily/Winged helix DNA-binding domain"/>
    <property type="match status" value="1"/>
</dbReference>
<dbReference type="InterPro" id="IPR041614">
    <property type="entry name" value="DprA_WH"/>
</dbReference>
<dbReference type="SUPFAM" id="SSF102405">
    <property type="entry name" value="MCP/YpsA-like"/>
    <property type="match status" value="1"/>
</dbReference>
<evidence type="ECO:0000259" key="3">
    <source>
        <dbReference type="Pfam" id="PF17782"/>
    </source>
</evidence>
<dbReference type="Pfam" id="PF17782">
    <property type="entry name" value="WHD_DprA"/>
    <property type="match status" value="1"/>
</dbReference>
<gene>
    <name evidence="4" type="ORF">SAMN05428642_101707</name>
</gene>
<dbReference type="STRING" id="369401.SAMN05428642_101707"/>
<evidence type="ECO:0000259" key="2">
    <source>
        <dbReference type="Pfam" id="PF02481"/>
    </source>
</evidence>
<feature type="domain" description="Smf/DprA SLOG" evidence="2">
    <location>
        <begin position="94"/>
        <end position="297"/>
    </location>
</feature>
<keyword evidence="5" id="KW-1185">Reference proteome</keyword>
<evidence type="ECO:0000313" key="4">
    <source>
        <dbReference type="EMBL" id="SFZ90040.1"/>
    </source>
</evidence>
<proteinExistence type="inferred from homology"/>
<reference evidence="4 5" key="1">
    <citation type="submission" date="2016-10" db="EMBL/GenBank/DDBJ databases">
        <authorList>
            <person name="de Groot N.N."/>
        </authorList>
    </citation>
    <scope>NUCLEOTIDE SEQUENCE [LARGE SCALE GENOMIC DNA]</scope>
    <source>
        <strain evidence="4 5">DSM 18180</strain>
    </source>
</reference>
<organism evidence="4 5">
    <name type="scientific">Flaviramulus basaltis</name>
    <dbReference type="NCBI Taxonomy" id="369401"/>
    <lineage>
        <taxon>Bacteria</taxon>
        <taxon>Pseudomonadati</taxon>
        <taxon>Bacteroidota</taxon>
        <taxon>Flavobacteriia</taxon>
        <taxon>Flavobacteriales</taxon>
        <taxon>Flavobacteriaceae</taxon>
        <taxon>Flaviramulus</taxon>
    </lineage>
</organism>
<sequence>MLLLRFQNQILKMTENNLLYTLALQQVPNIGDITAKRLINHCGSAEEVLKEKKQNLLKIDGIGAVMLEALFKKSYLKEAEKEIDFIKANNIKAFYFNDKNYPEKLKHCIDGPILLFQSGNIDLENRHIISIVGARKITSNGIAFCESLVEALVPYNPVIISGFAYGTDITAHKAAMKHNLQTIGCLAHGLNTIYPQVHKKYMVEVEKNGGFLTDFWSTDKLDRNNFLKRNRVIAGISEATIVIESAEKGGSLVTADIANSYNRDVFAVPGRTTDLQSVGCNNLIKHQKAHMLSSPLDVPYILNWQLENDKKPAIQKQLFVELDATEKVIYNYLKENEKQQLDGIAINCNLPIFKVASVLLTMELKGVIRPLPGKLFEVI</sequence>
<evidence type="ECO:0000256" key="1">
    <source>
        <dbReference type="ARBA" id="ARBA00006525"/>
    </source>
</evidence>
<protein>
    <submittedName>
        <fullName evidence="4">DNA processing protein</fullName>
    </submittedName>
</protein>
<dbReference type="InterPro" id="IPR036388">
    <property type="entry name" value="WH-like_DNA-bd_sf"/>
</dbReference>
<dbReference type="GO" id="GO:0009294">
    <property type="term" value="P:DNA-mediated transformation"/>
    <property type="evidence" value="ECO:0007669"/>
    <property type="project" value="InterPro"/>
</dbReference>
<feature type="domain" description="DprA winged helix" evidence="3">
    <location>
        <begin position="321"/>
        <end position="374"/>
    </location>
</feature>
<accession>A0A1K2ICN0</accession>
<dbReference type="Pfam" id="PF02481">
    <property type="entry name" value="DNA_processg_A"/>
    <property type="match status" value="1"/>
</dbReference>
<evidence type="ECO:0000313" key="5">
    <source>
        <dbReference type="Proteomes" id="UP000182544"/>
    </source>
</evidence>
<dbReference type="Proteomes" id="UP000182544">
    <property type="component" value="Unassembled WGS sequence"/>
</dbReference>
<dbReference type="SUPFAM" id="SSF47781">
    <property type="entry name" value="RuvA domain 2-like"/>
    <property type="match status" value="1"/>
</dbReference>